<dbReference type="AlphaFoldDB" id="A0A401SW26"/>
<dbReference type="EMBL" id="BEZZ01000610">
    <property type="protein sequence ID" value="GCC34578.1"/>
    <property type="molecule type" value="Genomic_DNA"/>
</dbReference>
<evidence type="ECO:0000313" key="2">
    <source>
        <dbReference type="Proteomes" id="UP000287033"/>
    </source>
</evidence>
<gene>
    <name evidence="1" type="ORF">chiPu_0013053</name>
</gene>
<keyword evidence="2" id="KW-1185">Reference proteome</keyword>
<protein>
    <submittedName>
        <fullName evidence="1">Uncharacterized protein</fullName>
    </submittedName>
</protein>
<accession>A0A401SW26</accession>
<proteinExistence type="predicted"/>
<organism evidence="1 2">
    <name type="scientific">Chiloscyllium punctatum</name>
    <name type="common">Brownbanded bambooshark</name>
    <name type="synonym">Hemiscyllium punctatum</name>
    <dbReference type="NCBI Taxonomy" id="137246"/>
    <lineage>
        <taxon>Eukaryota</taxon>
        <taxon>Metazoa</taxon>
        <taxon>Chordata</taxon>
        <taxon>Craniata</taxon>
        <taxon>Vertebrata</taxon>
        <taxon>Chondrichthyes</taxon>
        <taxon>Elasmobranchii</taxon>
        <taxon>Galeomorphii</taxon>
        <taxon>Galeoidea</taxon>
        <taxon>Orectolobiformes</taxon>
        <taxon>Hemiscylliidae</taxon>
        <taxon>Chiloscyllium</taxon>
    </lineage>
</organism>
<dbReference type="Proteomes" id="UP000287033">
    <property type="component" value="Unassembled WGS sequence"/>
</dbReference>
<reference evidence="1 2" key="1">
    <citation type="journal article" date="2018" name="Nat. Ecol. Evol.">
        <title>Shark genomes provide insights into elasmobranch evolution and the origin of vertebrates.</title>
        <authorList>
            <person name="Hara Y"/>
            <person name="Yamaguchi K"/>
            <person name="Onimaru K"/>
            <person name="Kadota M"/>
            <person name="Koyanagi M"/>
            <person name="Keeley SD"/>
            <person name="Tatsumi K"/>
            <person name="Tanaka K"/>
            <person name="Motone F"/>
            <person name="Kageyama Y"/>
            <person name="Nozu R"/>
            <person name="Adachi N"/>
            <person name="Nishimura O"/>
            <person name="Nakagawa R"/>
            <person name="Tanegashima C"/>
            <person name="Kiyatake I"/>
            <person name="Matsumoto R"/>
            <person name="Murakumo K"/>
            <person name="Nishida K"/>
            <person name="Terakita A"/>
            <person name="Kuratani S"/>
            <person name="Sato K"/>
            <person name="Hyodo S Kuraku.S."/>
        </authorList>
    </citation>
    <scope>NUCLEOTIDE SEQUENCE [LARGE SCALE GENOMIC DNA]</scope>
</reference>
<sequence>MRRKASRGGRSVFVSAPQRVRFRRRTCSRGGRRGRRSCYRGFVSVLCELQIRKNNFRFRRLQGTGSQPLILHRRVTSSFFRGLFKEGWQSRTITSNVAKITRPESSQLLNDIRGGGFTTQISHQGLTRVAEFIIA</sequence>
<comment type="caution">
    <text evidence="1">The sequence shown here is derived from an EMBL/GenBank/DDBJ whole genome shotgun (WGS) entry which is preliminary data.</text>
</comment>
<name>A0A401SW26_CHIPU</name>
<evidence type="ECO:0000313" key="1">
    <source>
        <dbReference type="EMBL" id="GCC34578.1"/>
    </source>
</evidence>